<feature type="region of interest" description="Disordered" evidence="1">
    <location>
        <begin position="98"/>
        <end position="140"/>
    </location>
</feature>
<accession>A0A6C0E5R0</accession>
<evidence type="ECO:0000256" key="1">
    <source>
        <dbReference type="SAM" id="MobiDB-lite"/>
    </source>
</evidence>
<protein>
    <submittedName>
        <fullName evidence="2">Uncharacterized protein</fullName>
    </submittedName>
</protein>
<reference evidence="2" key="1">
    <citation type="journal article" date="2020" name="Nature">
        <title>Giant virus diversity and host interactions through global metagenomics.</title>
        <authorList>
            <person name="Schulz F."/>
            <person name="Roux S."/>
            <person name="Paez-Espino D."/>
            <person name="Jungbluth S."/>
            <person name="Walsh D.A."/>
            <person name="Denef V.J."/>
            <person name="McMahon K.D."/>
            <person name="Konstantinidis K.T."/>
            <person name="Eloe-Fadrosh E.A."/>
            <person name="Kyrpides N.C."/>
            <person name="Woyke T."/>
        </authorList>
    </citation>
    <scope>NUCLEOTIDE SEQUENCE</scope>
    <source>
        <strain evidence="2">GVMAG-M-3300023179-132</strain>
    </source>
</reference>
<evidence type="ECO:0000313" key="2">
    <source>
        <dbReference type="EMBL" id="QHT23793.1"/>
    </source>
</evidence>
<organism evidence="2">
    <name type="scientific">viral metagenome</name>
    <dbReference type="NCBI Taxonomy" id="1070528"/>
    <lineage>
        <taxon>unclassified sequences</taxon>
        <taxon>metagenomes</taxon>
        <taxon>organismal metagenomes</taxon>
    </lineage>
</organism>
<feature type="compositionally biased region" description="Basic residues" evidence="1">
    <location>
        <begin position="112"/>
        <end position="140"/>
    </location>
</feature>
<name>A0A6C0E5R0_9ZZZZ</name>
<dbReference type="EMBL" id="MN739735">
    <property type="protein sequence ID" value="QHT23793.1"/>
    <property type="molecule type" value="Genomic_DNA"/>
</dbReference>
<proteinExistence type="predicted"/>
<sequence length="140" mass="15589">MVFSEKTTRIIKDPTKKSVAFSGLVTQEDMIILTSNGWVPNGEPKVLKSGRILHLWKRSKPAASFGASSEPVGVTNMESIASALGGIETEISETDFQNKLDDINEQIGRMGGGRRKSRKQKKSNKSKRSKKSRKSIKRRR</sequence>
<dbReference type="AlphaFoldDB" id="A0A6C0E5R0"/>